<feature type="region of interest" description="Disordered" evidence="4">
    <location>
        <begin position="129"/>
        <end position="166"/>
    </location>
</feature>
<feature type="domain" description="Myb/SANT-like DNA-binding" evidence="5">
    <location>
        <begin position="7"/>
        <end position="84"/>
    </location>
</feature>
<feature type="region of interest" description="Disordered" evidence="4">
    <location>
        <begin position="197"/>
        <end position="235"/>
    </location>
</feature>
<comment type="subunit">
    <text evidence="1">Self-associates forming complexes of several hundred monomers.</text>
</comment>
<accession>A0A8J2W7D4</accession>
<name>A0A8J2W7D4_9CRUS</name>
<dbReference type="PANTHER" id="PTHR23098:SF16">
    <property type="entry name" value="REGULATORY PROTEIN ZESTE"/>
    <property type="match status" value="1"/>
</dbReference>
<evidence type="ECO:0000313" key="6">
    <source>
        <dbReference type="EMBL" id="CAH0108004.1"/>
    </source>
</evidence>
<dbReference type="EMBL" id="CAKKLH010000281">
    <property type="protein sequence ID" value="CAH0108004.1"/>
    <property type="molecule type" value="Genomic_DNA"/>
</dbReference>
<dbReference type="OrthoDB" id="6360581at2759"/>
<keyword evidence="7" id="KW-1185">Reference proteome</keyword>
<evidence type="ECO:0000259" key="5">
    <source>
        <dbReference type="Pfam" id="PF13873"/>
    </source>
</evidence>
<comment type="caution">
    <text evidence="6">The sequence shown here is derived from an EMBL/GenBank/DDBJ whole genome shotgun (WGS) entry which is preliminary data.</text>
</comment>
<evidence type="ECO:0000256" key="1">
    <source>
        <dbReference type="ARBA" id="ARBA00011764"/>
    </source>
</evidence>
<gene>
    <name evidence="6" type="ORF">DGAL_LOCUS11368</name>
</gene>
<evidence type="ECO:0000256" key="3">
    <source>
        <dbReference type="ARBA" id="ARBA00025466"/>
    </source>
</evidence>
<sequence>MAPALKEKAWSSLQIETLVDEYIARKGVILGALKPGITKEHKKRAWTEIVEALEQACPDEPIHDVKDTKKKFGNIKAIANAKIAEYKRSLTETGGGPEVILKPLHLKMLNELYGKTNAALAGNSITGGVQSETAINNPTQELRRSNNEKDAPSIHDSEPLPSCSNEEQLEIASDIEPDDPELQMAMVILNRKSSKQFGDEEDDYEGNLVSSRSQSSAEFGLTSHSPSLPKRPSTSLGITTVSLLSKKPKENSPTCSLRETVNRSKRQLCEKSDLSSSKRLLRDRFDVLNSIMTARKIRDDPMRDDEIPKDLYDIMYGKTKDLI</sequence>
<dbReference type="PANTHER" id="PTHR23098">
    <property type="entry name" value="AGAP001331-PA-RELATED"/>
    <property type="match status" value="1"/>
</dbReference>
<feature type="compositionally biased region" description="Basic and acidic residues" evidence="4">
    <location>
        <begin position="141"/>
        <end position="158"/>
    </location>
</feature>
<evidence type="ECO:0000256" key="4">
    <source>
        <dbReference type="SAM" id="MobiDB-lite"/>
    </source>
</evidence>
<evidence type="ECO:0000313" key="7">
    <source>
        <dbReference type="Proteomes" id="UP000789390"/>
    </source>
</evidence>
<comment type="function">
    <text evidence="3">Involved in transvection phenomena (= synapsis-dependent gene expression), where the synaptic pairing of chromosomes carrying genes with which zeste interacts influences the expression of these genes. Zeste binds to DNA and stimulates transcription from a nearby promoter.</text>
</comment>
<organism evidence="6 7">
    <name type="scientific">Daphnia galeata</name>
    <dbReference type="NCBI Taxonomy" id="27404"/>
    <lineage>
        <taxon>Eukaryota</taxon>
        <taxon>Metazoa</taxon>
        <taxon>Ecdysozoa</taxon>
        <taxon>Arthropoda</taxon>
        <taxon>Crustacea</taxon>
        <taxon>Branchiopoda</taxon>
        <taxon>Diplostraca</taxon>
        <taxon>Cladocera</taxon>
        <taxon>Anomopoda</taxon>
        <taxon>Daphniidae</taxon>
        <taxon>Daphnia</taxon>
    </lineage>
</organism>
<dbReference type="Proteomes" id="UP000789390">
    <property type="component" value="Unassembled WGS sequence"/>
</dbReference>
<dbReference type="InterPro" id="IPR028002">
    <property type="entry name" value="Myb_DNA-bind_5"/>
</dbReference>
<protein>
    <recommendedName>
        <fullName evidence="2">Regulatory protein zeste</fullName>
    </recommendedName>
</protein>
<evidence type="ECO:0000256" key="2">
    <source>
        <dbReference type="ARBA" id="ARBA00016807"/>
    </source>
</evidence>
<feature type="compositionally biased region" description="Polar residues" evidence="4">
    <location>
        <begin position="129"/>
        <end position="140"/>
    </location>
</feature>
<dbReference type="AlphaFoldDB" id="A0A8J2W7D4"/>
<dbReference type="GO" id="GO:0005634">
    <property type="term" value="C:nucleus"/>
    <property type="evidence" value="ECO:0007669"/>
    <property type="project" value="TreeGrafter"/>
</dbReference>
<reference evidence="6" key="1">
    <citation type="submission" date="2021-11" db="EMBL/GenBank/DDBJ databases">
        <authorList>
            <person name="Schell T."/>
        </authorList>
    </citation>
    <scope>NUCLEOTIDE SEQUENCE</scope>
    <source>
        <strain evidence="6">M5</strain>
    </source>
</reference>
<dbReference type="Pfam" id="PF13873">
    <property type="entry name" value="Myb_DNA-bind_5"/>
    <property type="match status" value="1"/>
</dbReference>
<feature type="compositionally biased region" description="Polar residues" evidence="4">
    <location>
        <begin position="208"/>
        <end position="235"/>
    </location>
</feature>
<proteinExistence type="predicted"/>